<dbReference type="GO" id="GO:0016075">
    <property type="term" value="P:rRNA catabolic process"/>
    <property type="evidence" value="ECO:0007669"/>
    <property type="project" value="UniProtKB-UniRule"/>
</dbReference>
<feature type="domain" description="Exoribonuclease phosphorolytic" evidence="8">
    <location>
        <begin position="158"/>
        <end position="221"/>
    </location>
</feature>
<dbReference type="FunFam" id="3.30.230.70:FF:000003">
    <property type="entry name" value="Ribonuclease PH"/>
    <property type="match status" value="1"/>
</dbReference>
<evidence type="ECO:0000256" key="4">
    <source>
        <dbReference type="ARBA" id="ARBA00022694"/>
    </source>
</evidence>
<keyword evidence="6 9" id="KW-0548">Nucleotidyltransferase</keyword>
<dbReference type="PANTHER" id="PTHR11953:SF0">
    <property type="entry name" value="EXOSOME COMPLEX COMPONENT RRP41"/>
    <property type="match status" value="1"/>
</dbReference>
<dbReference type="AlphaFoldDB" id="A0A497E3A5"/>
<keyword evidence="3 6" id="KW-0820">tRNA-binding</keyword>
<dbReference type="EC" id="2.7.7.56" evidence="6"/>
<dbReference type="InterPro" id="IPR002381">
    <property type="entry name" value="RNase_PH_bac-type"/>
</dbReference>
<keyword evidence="2 6" id="KW-0698">rRNA processing</keyword>
<accession>A0A497E3A5</accession>
<dbReference type="Pfam" id="PF03725">
    <property type="entry name" value="RNase_PH_C"/>
    <property type="match status" value="1"/>
</dbReference>
<dbReference type="InterPro" id="IPR027408">
    <property type="entry name" value="PNPase/RNase_PH_dom_sf"/>
</dbReference>
<evidence type="ECO:0000313" key="9">
    <source>
        <dbReference type="EMBL" id="RLE08939.1"/>
    </source>
</evidence>
<dbReference type="InterPro" id="IPR050080">
    <property type="entry name" value="RNase_PH"/>
</dbReference>
<comment type="caution">
    <text evidence="9">The sequence shown here is derived from an EMBL/GenBank/DDBJ whole genome shotgun (WGS) entry which is preliminary data.</text>
</comment>
<evidence type="ECO:0000256" key="5">
    <source>
        <dbReference type="ARBA" id="ARBA00022884"/>
    </source>
</evidence>
<dbReference type="InterPro" id="IPR036345">
    <property type="entry name" value="ExoRNase_PH_dom2_sf"/>
</dbReference>
<dbReference type="InterPro" id="IPR018336">
    <property type="entry name" value="RNase_PH_CS"/>
</dbReference>
<dbReference type="PROSITE" id="PS01277">
    <property type="entry name" value="RIBONUCLEASE_PH"/>
    <property type="match status" value="1"/>
</dbReference>
<feature type="binding site" evidence="6">
    <location>
        <begin position="123"/>
        <end position="125"/>
    </location>
    <ligand>
        <name>phosphate</name>
        <dbReference type="ChEBI" id="CHEBI:43474"/>
        <note>substrate</note>
    </ligand>
</feature>
<dbReference type="GO" id="GO:0008033">
    <property type="term" value="P:tRNA processing"/>
    <property type="evidence" value="ECO:0007669"/>
    <property type="project" value="UniProtKB-UniRule"/>
</dbReference>
<dbReference type="NCBIfam" id="TIGR01966">
    <property type="entry name" value="RNasePH"/>
    <property type="match status" value="1"/>
</dbReference>
<evidence type="ECO:0000313" key="10">
    <source>
        <dbReference type="Proteomes" id="UP000279422"/>
    </source>
</evidence>
<evidence type="ECO:0000256" key="1">
    <source>
        <dbReference type="ARBA" id="ARBA00006678"/>
    </source>
</evidence>
<evidence type="ECO:0000259" key="8">
    <source>
        <dbReference type="Pfam" id="PF03725"/>
    </source>
</evidence>
<comment type="subunit">
    <text evidence="6">Homohexameric ring arranged as a trimer of dimers.</text>
</comment>
<dbReference type="Pfam" id="PF01138">
    <property type="entry name" value="RNase_PH"/>
    <property type="match status" value="1"/>
</dbReference>
<feature type="domain" description="Exoribonuclease phosphorolytic" evidence="7">
    <location>
        <begin position="11"/>
        <end position="140"/>
    </location>
</feature>
<dbReference type="SUPFAM" id="SSF54211">
    <property type="entry name" value="Ribosomal protein S5 domain 2-like"/>
    <property type="match status" value="1"/>
</dbReference>
<dbReference type="Gene3D" id="3.30.230.70">
    <property type="entry name" value="GHMP Kinase, N-terminal domain"/>
    <property type="match status" value="1"/>
</dbReference>
<evidence type="ECO:0000256" key="6">
    <source>
        <dbReference type="HAMAP-Rule" id="MF_00564"/>
    </source>
</evidence>
<protein>
    <recommendedName>
        <fullName evidence="6">Ribonuclease PH</fullName>
        <shortName evidence="6">RNase PH</shortName>
        <ecNumber evidence="6">2.7.7.56</ecNumber>
    </recommendedName>
    <alternativeName>
        <fullName evidence="6">tRNA nucleotidyltransferase</fullName>
    </alternativeName>
</protein>
<dbReference type="EMBL" id="QMPZ01000073">
    <property type="protein sequence ID" value="RLE08939.1"/>
    <property type="molecule type" value="Genomic_DNA"/>
</dbReference>
<name>A0A497E3A5_UNCAE</name>
<dbReference type="GO" id="GO:0000175">
    <property type="term" value="F:3'-5'-RNA exonuclease activity"/>
    <property type="evidence" value="ECO:0007669"/>
    <property type="project" value="UniProtKB-UniRule"/>
</dbReference>
<evidence type="ECO:0000256" key="3">
    <source>
        <dbReference type="ARBA" id="ARBA00022555"/>
    </source>
</evidence>
<comment type="function">
    <text evidence="6">Phosphorolytic 3'-5' exoribonuclease that plays an important role in tRNA 3'-end maturation. Removes nucleotide residues following the 3'-CCA terminus of tRNAs; can also add nucleotides to the ends of RNA molecules by using nucleoside diphosphates as substrates, but this may not be physiologically important. Probably plays a role in initiation of 16S rRNA degradation (leading to ribosome degradation) during starvation.</text>
</comment>
<evidence type="ECO:0000259" key="7">
    <source>
        <dbReference type="Pfam" id="PF01138"/>
    </source>
</evidence>
<gene>
    <name evidence="6" type="primary">rph</name>
    <name evidence="9" type="ORF">DRJ00_05430</name>
</gene>
<dbReference type="InterPro" id="IPR001247">
    <property type="entry name" value="ExoRNase_PH_dom1"/>
</dbReference>
<organism evidence="9 10">
    <name type="scientific">Aerophobetes bacterium</name>
    <dbReference type="NCBI Taxonomy" id="2030807"/>
    <lineage>
        <taxon>Bacteria</taxon>
        <taxon>Candidatus Aerophobota</taxon>
    </lineage>
</organism>
<feature type="binding site" evidence="6">
    <location>
        <position position="85"/>
    </location>
    <ligand>
        <name>phosphate</name>
        <dbReference type="ChEBI" id="CHEBI:43474"/>
        <note>substrate</note>
    </ligand>
</feature>
<proteinExistence type="inferred from homology"/>
<dbReference type="InterPro" id="IPR015847">
    <property type="entry name" value="ExoRNase_PH_dom2"/>
</dbReference>
<dbReference type="Proteomes" id="UP000279422">
    <property type="component" value="Unassembled WGS sequence"/>
</dbReference>
<dbReference type="GO" id="GO:0000049">
    <property type="term" value="F:tRNA binding"/>
    <property type="evidence" value="ECO:0007669"/>
    <property type="project" value="UniProtKB-UniRule"/>
</dbReference>
<dbReference type="SUPFAM" id="SSF55666">
    <property type="entry name" value="Ribonuclease PH domain 2-like"/>
    <property type="match status" value="1"/>
</dbReference>
<keyword evidence="4 6" id="KW-0819">tRNA processing</keyword>
<dbReference type="HAMAP" id="MF_00564">
    <property type="entry name" value="RNase_PH"/>
    <property type="match status" value="1"/>
</dbReference>
<sequence>MKRRDGRALDELRPVTIERGFVKYAQGSALISLGNTRVLCAAMVEEGTPSFLRGSGQGWLTAEYNMLPYSTPTRTPREVAQQKGRSCEIQRLIGRCLRAVVQLDRLGEYTIWVDCDVLQADGGTRCAAITGAFVALVDVDRWLRKKGMVDGSIIKDSLAAVSVGVSNGEKMLDLSFHEDSQASIDMNVAMTGGGDLVEIQISGEKSSFSRKLLEELLDLAEVGIKRLRQVQREVVGAEEWNW</sequence>
<reference evidence="9 10" key="1">
    <citation type="submission" date="2018-06" db="EMBL/GenBank/DDBJ databases">
        <title>Extensive metabolic versatility and redundancy in microbially diverse, dynamic hydrothermal sediments.</title>
        <authorList>
            <person name="Dombrowski N."/>
            <person name="Teske A."/>
            <person name="Baker B.J."/>
        </authorList>
    </citation>
    <scope>NUCLEOTIDE SEQUENCE [LARGE SCALE GENOMIC DNA]</scope>
    <source>
        <strain evidence="9">B47_G16</strain>
    </source>
</reference>
<dbReference type="PANTHER" id="PTHR11953">
    <property type="entry name" value="EXOSOME COMPLEX COMPONENT"/>
    <property type="match status" value="1"/>
</dbReference>
<dbReference type="GO" id="GO:0009022">
    <property type="term" value="F:tRNA nucleotidyltransferase activity"/>
    <property type="evidence" value="ECO:0007669"/>
    <property type="project" value="UniProtKB-UniRule"/>
</dbReference>
<evidence type="ECO:0000256" key="2">
    <source>
        <dbReference type="ARBA" id="ARBA00022552"/>
    </source>
</evidence>
<dbReference type="InterPro" id="IPR020568">
    <property type="entry name" value="Ribosomal_Su5_D2-typ_SF"/>
</dbReference>
<dbReference type="GO" id="GO:0031125">
    <property type="term" value="P:rRNA 3'-end processing"/>
    <property type="evidence" value="ECO:0007669"/>
    <property type="project" value="UniProtKB-ARBA"/>
</dbReference>
<keyword evidence="5" id="KW-0694">RNA-binding</keyword>
<comment type="similarity">
    <text evidence="1 6">Belongs to the RNase PH family.</text>
</comment>
<keyword evidence="6 9" id="KW-0808">Transferase</keyword>
<comment type="catalytic activity">
    <reaction evidence="6">
        <text>tRNA(n+1) + phosphate = tRNA(n) + a ribonucleoside 5'-diphosphate</text>
        <dbReference type="Rhea" id="RHEA:10628"/>
        <dbReference type="Rhea" id="RHEA-COMP:17343"/>
        <dbReference type="Rhea" id="RHEA-COMP:17344"/>
        <dbReference type="ChEBI" id="CHEBI:43474"/>
        <dbReference type="ChEBI" id="CHEBI:57930"/>
        <dbReference type="ChEBI" id="CHEBI:173114"/>
        <dbReference type="EC" id="2.7.7.56"/>
    </reaction>
</comment>